<evidence type="ECO:0000313" key="2">
    <source>
        <dbReference type="Proteomes" id="UP001597419"/>
    </source>
</evidence>
<dbReference type="EMBL" id="JBHUKU010000028">
    <property type="protein sequence ID" value="MFD2464964.1"/>
    <property type="molecule type" value="Genomic_DNA"/>
</dbReference>
<dbReference type="Pfam" id="PF04229">
    <property type="entry name" value="GrpB"/>
    <property type="match status" value="1"/>
</dbReference>
<organism evidence="1 2">
    <name type="scientific">Amycolatopsis samaneae</name>
    <dbReference type="NCBI Taxonomy" id="664691"/>
    <lineage>
        <taxon>Bacteria</taxon>
        <taxon>Bacillati</taxon>
        <taxon>Actinomycetota</taxon>
        <taxon>Actinomycetes</taxon>
        <taxon>Pseudonocardiales</taxon>
        <taxon>Pseudonocardiaceae</taxon>
        <taxon>Amycolatopsis</taxon>
    </lineage>
</organism>
<dbReference type="InterPro" id="IPR007344">
    <property type="entry name" value="GrpB/CoaE"/>
</dbReference>
<evidence type="ECO:0000313" key="1">
    <source>
        <dbReference type="EMBL" id="MFD2464964.1"/>
    </source>
</evidence>
<proteinExistence type="predicted"/>
<dbReference type="PANTHER" id="PTHR34822:SF1">
    <property type="entry name" value="GRPB FAMILY PROTEIN"/>
    <property type="match status" value="1"/>
</dbReference>
<comment type="caution">
    <text evidence="1">The sequence shown here is derived from an EMBL/GenBank/DDBJ whole genome shotgun (WGS) entry which is preliminary data.</text>
</comment>
<gene>
    <name evidence="1" type="ORF">ACFSYJ_40540</name>
</gene>
<accession>A0ABW5GVX8</accession>
<reference evidence="2" key="1">
    <citation type="journal article" date="2019" name="Int. J. Syst. Evol. Microbiol.">
        <title>The Global Catalogue of Microorganisms (GCM) 10K type strain sequencing project: providing services to taxonomists for standard genome sequencing and annotation.</title>
        <authorList>
            <consortium name="The Broad Institute Genomics Platform"/>
            <consortium name="The Broad Institute Genome Sequencing Center for Infectious Disease"/>
            <person name="Wu L."/>
            <person name="Ma J."/>
        </authorList>
    </citation>
    <scope>NUCLEOTIDE SEQUENCE [LARGE SCALE GENOMIC DNA]</scope>
    <source>
        <strain evidence="2">CGMCC 4.7643</strain>
    </source>
</reference>
<name>A0ABW5GVX8_9PSEU</name>
<dbReference type="Proteomes" id="UP001597419">
    <property type="component" value="Unassembled WGS sequence"/>
</dbReference>
<dbReference type="RefSeq" id="WP_345399354.1">
    <property type="nucleotide sequence ID" value="NZ_BAABHG010000010.1"/>
</dbReference>
<dbReference type="SUPFAM" id="SSF81301">
    <property type="entry name" value="Nucleotidyltransferase"/>
    <property type="match status" value="1"/>
</dbReference>
<sequence length="286" mass="31622">MLRIEILRSRFAERTAELLTPSGEPDLFAAEVVDRPGLAALIVSATPDVAADVVLADDAVAAGRLIRERVLPFAKVVAGQSRPPSPKAVLRDHDPAHPVSAERLLHRLRTALREFDDGSWTYDHIGSTSVPDLRAKPFVDLQLGVRPLPGEGSAVDEALHALGFVPARGARPDSPGVYRDQIKDPALAPEDDYRKRLYVRADPGLPAILHVRKLGSPWWSYSVLFRDWLRTDTAGRRAYEAAKERAAAAHADDPDYDDYTRTKAAFFAKVQRDYERAGADSAYRLR</sequence>
<protein>
    <submittedName>
        <fullName evidence="1">GrpB family protein</fullName>
    </submittedName>
</protein>
<keyword evidence="2" id="KW-1185">Reference proteome</keyword>
<dbReference type="PANTHER" id="PTHR34822">
    <property type="entry name" value="GRPB DOMAIN PROTEIN (AFU_ORTHOLOGUE AFUA_1G01530)"/>
    <property type="match status" value="1"/>
</dbReference>
<dbReference type="InterPro" id="IPR043519">
    <property type="entry name" value="NT_sf"/>
</dbReference>
<dbReference type="Gene3D" id="3.30.460.10">
    <property type="entry name" value="Beta Polymerase, domain 2"/>
    <property type="match status" value="1"/>
</dbReference>